<dbReference type="EMBL" id="DVKQ01000065">
    <property type="protein sequence ID" value="HIT37850.1"/>
    <property type="molecule type" value="Genomic_DNA"/>
</dbReference>
<dbReference type="PANTHER" id="PTHR36834:SF1">
    <property type="entry name" value="INTEGRAL MEMBRANE PROTEIN"/>
    <property type="match status" value="1"/>
</dbReference>
<dbReference type="PANTHER" id="PTHR36834">
    <property type="entry name" value="MEMBRANE PROTEIN-RELATED"/>
    <property type="match status" value="1"/>
</dbReference>
<sequence length="199" mass="22857">MFTSLSRTIGNVFEFSLPMIIISVVVAITLRAADIVKNKKEFCFYKELIALSFIIYILCLFQVVTFQDNNNISSNNLIPFREIFRYDLGSRLFLKNVLGNIIMFLPYGFFTSYFLKEKKLLPIFILTVLTSLTIECTQLMIGRVFDIDDILLNIMGGVLGHYLYILILKIGDMCPSVLQREWFLNLVSIILLVGLITLL</sequence>
<dbReference type="Proteomes" id="UP000886833">
    <property type="component" value="Unassembled WGS sequence"/>
</dbReference>
<keyword evidence="1" id="KW-1133">Transmembrane helix</keyword>
<feature type="transmembrane region" description="Helical" evidence="1">
    <location>
        <begin position="182"/>
        <end position="198"/>
    </location>
</feature>
<feature type="transmembrane region" description="Helical" evidence="1">
    <location>
        <begin position="122"/>
        <end position="144"/>
    </location>
</feature>
<dbReference type="InterPro" id="IPR006976">
    <property type="entry name" value="VanZ-like"/>
</dbReference>
<reference evidence="3" key="2">
    <citation type="journal article" date="2021" name="PeerJ">
        <title>Extensive microbial diversity within the chicken gut microbiome revealed by metagenomics and culture.</title>
        <authorList>
            <person name="Gilroy R."/>
            <person name="Ravi A."/>
            <person name="Getino M."/>
            <person name="Pursley I."/>
            <person name="Horton D.L."/>
            <person name="Alikhan N.F."/>
            <person name="Baker D."/>
            <person name="Gharbi K."/>
            <person name="Hall N."/>
            <person name="Watson M."/>
            <person name="Adriaenssens E.M."/>
            <person name="Foster-Nyarko E."/>
            <person name="Jarju S."/>
            <person name="Secka A."/>
            <person name="Antonio M."/>
            <person name="Oren A."/>
            <person name="Chaudhuri R.R."/>
            <person name="La Ragione R."/>
            <person name="Hildebrand F."/>
            <person name="Pallen M.J."/>
        </authorList>
    </citation>
    <scope>NUCLEOTIDE SEQUENCE</scope>
    <source>
        <strain evidence="3">CHK195-26880</strain>
    </source>
</reference>
<dbReference type="InterPro" id="IPR053150">
    <property type="entry name" value="Teicoplanin_resist-assoc"/>
</dbReference>
<dbReference type="AlphaFoldDB" id="A0A9D1GAZ6"/>
<feature type="transmembrane region" description="Helical" evidence="1">
    <location>
        <begin position="48"/>
        <end position="66"/>
    </location>
</feature>
<keyword evidence="1" id="KW-0812">Transmembrane</keyword>
<dbReference type="Pfam" id="PF04892">
    <property type="entry name" value="VanZ"/>
    <property type="match status" value="1"/>
</dbReference>
<keyword evidence="1" id="KW-0472">Membrane</keyword>
<feature type="transmembrane region" description="Helical" evidence="1">
    <location>
        <begin position="150"/>
        <end position="170"/>
    </location>
</feature>
<name>A0A9D1GAZ6_9FIRM</name>
<accession>A0A9D1GAZ6</accession>
<feature type="transmembrane region" description="Helical" evidence="1">
    <location>
        <begin position="97"/>
        <end position="115"/>
    </location>
</feature>
<evidence type="ECO:0000313" key="3">
    <source>
        <dbReference type="EMBL" id="HIT37850.1"/>
    </source>
</evidence>
<evidence type="ECO:0000313" key="4">
    <source>
        <dbReference type="Proteomes" id="UP000886833"/>
    </source>
</evidence>
<feature type="domain" description="VanZ-like" evidence="2">
    <location>
        <begin position="53"/>
        <end position="167"/>
    </location>
</feature>
<feature type="transmembrane region" description="Helical" evidence="1">
    <location>
        <begin position="15"/>
        <end position="36"/>
    </location>
</feature>
<proteinExistence type="predicted"/>
<protein>
    <submittedName>
        <fullName evidence="3">VanZ family protein</fullName>
    </submittedName>
</protein>
<evidence type="ECO:0000256" key="1">
    <source>
        <dbReference type="SAM" id="Phobius"/>
    </source>
</evidence>
<organism evidence="3 4">
    <name type="scientific">Candidatus Onthousia faecipullorum</name>
    <dbReference type="NCBI Taxonomy" id="2840887"/>
    <lineage>
        <taxon>Bacteria</taxon>
        <taxon>Bacillati</taxon>
        <taxon>Bacillota</taxon>
        <taxon>Bacilli</taxon>
        <taxon>Candidatus Onthousia</taxon>
    </lineage>
</organism>
<comment type="caution">
    <text evidence="3">The sequence shown here is derived from an EMBL/GenBank/DDBJ whole genome shotgun (WGS) entry which is preliminary data.</text>
</comment>
<reference evidence="3" key="1">
    <citation type="submission" date="2020-10" db="EMBL/GenBank/DDBJ databases">
        <authorList>
            <person name="Gilroy R."/>
        </authorList>
    </citation>
    <scope>NUCLEOTIDE SEQUENCE</scope>
    <source>
        <strain evidence="3">CHK195-26880</strain>
    </source>
</reference>
<gene>
    <name evidence="3" type="ORF">IAB59_05195</name>
</gene>
<evidence type="ECO:0000259" key="2">
    <source>
        <dbReference type="Pfam" id="PF04892"/>
    </source>
</evidence>